<organism evidence="1 2">
    <name type="scientific">Vibrio xiamenensis</name>
    <dbReference type="NCBI Taxonomy" id="861298"/>
    <lineage>
        <taxon>Bacteria</taxon>
        <taxon>Pseudomonadati</taxon>
        <taxon>Pseudomonadota</taxon>
        <taxon>Gammaproteobacteria</taxon>
        <taxon>Vibrionales</taxon>
        <taxon>Vibrionaceae</taxon>
        <taxon>Vibrio</taxon>
    </lineage>
</organism>
<proteinExistence type="predicted"/>
<protein>
    <submittedName>
        <fullName evidence="1">Type IV pilus assembly protein PilM</fullName>
    </submittedName>
</protein>
<gene>
    <name evidence="1" type="ORF">SAMN04488136_113112</name>
</gene>
<dbReference type="PANTHER" id="PTHR32432">
    <property type="entry name" value="CELL DIVISION PROTEIN FTSA-RELATED"/>
    <property type="match status" value="1"/>
</dbReference>
<dbReference type="RefSeq" id="WP_093274203.1">
    <property type="nucleotide sequence ID" value="NZ_FNDD01000013.1"/>
</dbReference>
<evidence type="ECO:0000313" key="2">
    <source>
        <dbReference type="Proteomes" id="UP000198854"/>
    </source>
</evidence>
<dbReference type="NCBIfam" id="TIGR01175">
    <property type="entry name" value="pilM"/>
    <property type="match status" value="1"/>
</dbReference>
<dbReference type="Gene3D" id="3.30.420.40">
    <property type="match status" value="1"/>
</dbReference>
<accession>A0A1G8BK19</accession>
<dbReference type="AlphaFoldDB" id="A0A1G8BK19"/>
<dbReference type="PANTHER" id="PTHR32432:SF3">
    <property type="entry name" value="ETHANOLAMINE UTILIZATION PROTEIN EUTJ"/>
    <property type="match status" value="1"/>
</dbReference>
<dbReference type="SUPFAM" id="SSF53067">
    <property type="entry name" value="Actin-like ATPase domain"/>
    <property type="match status" value="1"/>
</dbReference>
<reference evidence="1 2" key="1">
    <citation type="submission" date="2016-10" db="EMBL/GenBank/DDBJ databases">
        <authorList>
            <person name="de Groot N.N."/>
        </authorList>
    </citation>
    <scope>NUCLEOTIDE SEQUENCE [LARGE SCALE GENOMIC DNA]</scope>
    <source>
        <strain evidence="1 2">CGMCC 1.10228</strain>
    </source>
</reference>
<dbReference type="EMBL" id="FNDD01000013">
    <property type="protein sequence ID" value="SDH33572.1"/>
    <property type="molecule type" value="Genomic_DNA"/>
</dbReference>
<name>A0A1G8BK19_9VIBR</name>
<dbReference type="InterPro" id="IPR043129">
    <property type="entry name" value="ATPase_NBD"/>
</dbReference>
<dbReference type="InterPro" id="IPR005883">
    <property type="entry name" value="PilM"/>
</dbReference>
<keyword evidence="2" id="KW-1185">Reference proteome</keyword>
<evidence type="ECO:0000313" key="1">
    <source>
        <dbReference type="EMBL" id="SDH33572.1"/>
    </source>
</evidence>
<sequence>MGRSMITGIDLGHRAIRAVTLKPNGNHFLLMDYRELPVEAGIFSDNPKQNYQEIVKKLKELRKGLPLFSRRVSLAVPDNSVINKLIQVDSQLIAPDLEFAIAHALSQQSTLAMDEVEFDYVPVCEPSPLSDHASYQVYATKSDLIENLQTWLRGAGFQPVMLDTKARSLVQLWQLQASIYQRCDYLLLNLEPHQAQLAIDFFDAAPFMRSFAWREHSLVEELKRTIERLLAQHDCSISGVWLCGEAADSETLSLTLSDKLQLPCIQVALTDLVKQEKALQSSLCLSGAYGLATGLALRAFSWLGRDDAGQH</sequence>
<dbReference type="InterPro" id="IPR050696">
    <property type="entry name" value="FtsA/MreB"/>
</dbReference>
<dbReference type="Proteomes" id="UP000198854">
    <property type="component" value="Unassembled WGS sequence"/>
</dbReference>
<dbReference type="STRING" id="861298.SAMN04488136_113112"/>
<dbReference type="Pfam" id="PF11104">
    <property type="entry name" value="PilM_2"/>
    <property type="match status" value="1"/>
</dbReference>
<dbReference type="OrthoDB" id="9773403at2"/>